<evidence type="ECO:0000256" key="2">
    <source>
        <dbReference type="ARBA" id="ARBA00022475"/>
    </source>
</evidence>
<dbReference type="OrthoDB" id="9810264at2"/>
<dbReference type="Proteomes" id="UP000078454">
    <property type="component" value="Unassembled WGS sequence"/>
</dbReference>
<name>A0A197ZZX8_9BACL</name>
<accession>A0A197ZZX8</accession>
<evidence type="ECO:0000313" key="12">
    <source>
        <dbReference type="EMBL" id="OAS14480.1"/>
    </source>
</evidence>
<dbReference type="PANTHER" id="PTHR32089:SF112">
    <property type="entry name" value="LYSOZYME-LIKE PROTEIN-RELATED"/>
    <property type="match status" value="1"/>
</dbReference>
<keyword evidence="6 8" id="KW-0807">Transducer</keyword>
<dbReference type="SUPFAM" id="SSF58104">
    <property type="entry name" value="Methyl-accepting chemotaxis protein (MCP) signaling domain"/>
    <property type="match status" value="1"/>
</dbReference>
<keyword evidence="4 9" id="KW-1133">Transmembrane helix</keyword>
<dbReference type="SMART" id="SM01049">
    <property type="entry name" value="Cache_2"/>
    <property type="match status" value="1"/>
</dbReference>
<comment type="similarity">
    <text evidence="7">Belongs to the methyl-accepting chemotaxis (MCP) protein family.</text>
</comment>
<evidence type="ECO:0000256" key="8">
    <source>
        <dbReference type="PROSITE-ProRule" id="PRU00284"/>
    </source>
</evidence>
<keyword evidence="13" id="KW-1185">Reference proteome</keyword>
<dbReference type="Pfam" id="PF17200">
    <property type="entry name" value="sCache_2"/>
    <property type="match status" value="1"/>
</dbReference>
<keyword evidence="5 9" id="KW-0472">Membrane</keyword>
<organism evidence="12 13">
    <name type="scientific">Paenibacillus oryzisoli</name>
    <dbReference type="NCBI Taxonomy" id="1850517"/>
    <lineage>
        <taxon>Bacteria</taxon>
        <taxon>Bacillati</taxon>
        <taxon>Bacillota</taxon>
        <taxon>Bacilli</taxon>
        <taxon>Bacillales</taxon>
        <taxon>Paenibacillaceae</taxon>
        <taxon>Paenibacillus</taxon>
    </lineage>
</organism>
<dbReference type="SMART" id="SM00304">
    <property type="entry name" value="HAMP"/>
    <property type="match status" value="1"/>
</dbReference>
<dbReference type="PANTHER" id="PTHR32089">
    <property type="entry name" value="METHYL-ACCEPTING CHEMOTAXIS PROTEIN MCPB"/>
    <property type="match status" value="1"/>
</dbReference>
<sequence length="581" mass="62813">MLKSFQMNIQMKIVTTSLLLLLIPILILGSISYYVSSNVTNSLIEKDLRNAVQMSIQLIQSLDDSVKSGNITREEAQEKVKVWMLGPKTEGKRPINPKIDLGKNGYFFVLDNKGTELAHPSLEGQNIWDKKSNDGQLFIQEMIQKAENNGGFTTYMWPLPGGSTKEAMKITYAEKDPLWGWVVAAGSYMQDYNGGQTDILNTIIITLVSCLLGGLLVLILFARHIAKPLVRVERQASQIATGNLSISDLNVLNRDEIGKLAGSFNQMKAYIKQLVSQAKSSSGALNEESNQVSHSLEQMAQAANHISSVMHGVAASTNTHALRVTESSSAMKALTDSIQQVASSSSIAFDLSENTALEAEKGNAYIQQTNAQMQIVSSTMDDLSTTIDLLRDRSQQIGEIVSIISEISSQTNLLALNASIEAARAGEHGKGFAVVAGEVKKLAERSKMSSEQVTELIVGIQADILGAVDTMHKGDEEISSSVGTLKETGFAFERIHSAVNQVLGQVQQASSEAERMSATSQQIMSSLSEMENSANQSAGTAQTISALTETQLASIDGISASVRNLNDMSTQLQGVIQQFKV</sequence>
<evidence type="ECO:0000313" key="13">
    <source>
        <dbReference type="Proteomes" id="UP000078454"/>
    </source>
</evidence>
<dbReference type="PROSITE" id="PS50885">
    <property type="entry name" value="HAMP"/>
    <property type="match status" value="1"/>
</dbReference>
<evidence type="ECO:0000256" key="9">
    <source>
        <dbReference type="SAM" id="Phobius"/>
    </source>
</evidence>
<dbReference type="Gene3D" id="6.10.340.10">
    <property type="match status" value="1"/>
</dbReference>
<evidence type="ECO:0008006" key="14">
    <source>
        <dbReference type="Google" id="ProtNLM"/>
    </source>
</evidence>
<protein>
    <recommendedName>
        <fullName evidence="14">Chemotaxis protein</fullName>
    </recommendedName>
</protein>
<dbReference type="GO" id="GO:0004888">
    <property type="term" value="F:transmembrane signaling receptor activity"/>
    <property type="evidence" value="ECO:0007669"/>
    <property type="project" value="InterPro"/>
</dbReference>
<evidence type="ECO:0000256" key="6">
    <source>
        <dbReference type="ARBA" id="ARBA00023224"/>
    </source>
</evidence>
<dbReference type="GO" id="GO:0007165">
    <property type="term" value="P:signal transduction"/>
    <property type="evidence" value="ECO:0007669"/>
    <property type="project" value="UniProtKB-KW"/>
</dbReference>
<gene>
    <name evidence="12" type="ORF">A8708_33810</name>
</gene>
<dbReference type="AlphaFoldDB" id="A0A197ZZX8"/>
<feature type="transmembrane region" description="Helical" evidence="9">
    <location>
        <begin position="199"/>
        <end position="221"/>
    </location>
</feature>
<evidence type="ECO:0000259" key="11">
    <source>
        <dbReference type="PROSITE" id="PS50885"/>
    </source>
</evidence>
<dbReference type="InterPro" id="IPR003660">
    <property type="entry name" value="HAMP_dom"/>
</dbReference>
<dbReference type="EMBL" id="LYPB01000089">
    <property type="protein sequence ID" value="OAS14480.1"/>
    <property type="molecule type" value="Genomic_DNA"/>
</dbReference>
<dbReference type="GO" id="GO:0006935">
    <property type="term" value="P:chemotaxis"/>
    <property type="evidence" value="ECO:0007669"/>
    <property type="project" value="InterPro"/>
</dbReference>
<reference evidence="12 13" key="1">
    <citation type="submission" date="2016-05" db="EMBL/GenBank/DDBJ databases">
        <title>Paenibacillus sp. 1ZS3-15 nov., isolated from the rhizosphere soil.</title>
        <authorList>
            <person name="Zhang X.X."/>
            <person name="Zhang J."/>
        </authorList>
    </citation>
    <scope>NUCLEOTIDE SEQUENCE [LARGE SCALE GENOMIC DNA]</scope>
    <source>
        <strain evidence="12 13">1ZS3-15</strain>
    </source>
</reference>
<keyword evidence="2" id="KW-1003">Cell membrane</keyword>
<dbReference type="CDD" id="cd11386">
    <property type="entry name" value="MCP_signal"/>
    <property type="match status" value="1"/>
</dbReference>
<comment type="subcellular location">
    <subcellularLocation>
        <location evidence="1">Cell membrane</location>
        <topology evidence="1">Multi-pass membrane protein</topology>
    </subcellularLocation>
</comment>
<evidence type="ECO:0000259" key="10">
    <source>
        <dbReference type="PROSITE" id="PS50111"/>
    </source>
</evidence>
<dbReference type="InterPro" id="IPR004090">
    <property type="entry name" value="Chemotax_Me-accpt_rcpt"/>
</dbReference>
<keyword evidence="3 9" id="KW-0812">Transmembrane</keyword>
<evidence type="ECO:0000256" key="1">
    <source>
        <dbReference type="ARBA" id="ARBA00004651"/>
    </source>
</evidence>
<dbReference type="CDD" id="cd06225">
    <property type="entry name" value="HAMP"/>
    <property type="match status" value="1"/>
</dbReference>
<evidence type="ECO:0000256" key="5">
    <source>
        <dbReference type="ARBA" id="ARBA00023136"/>
    </source>
</evidence>
<dbReference type="STRING" id="1850517.A8708_33810"/>
<feature type="domain" description="HAMP" evidence="11">
    <location>
        <begin position="223"/>
        <end position="276"/>
    </location>
</feature>
<dbReference type="PRINTS" id="PR00260">
    <property type="entry name" value="CHEMTRNSDUCR"/>
</dbReference>
<dbReference type="InterPro" id="IPR004089">
    <property type="entry name" value="MCPsignal_dom"/>
</dbReference>
<dbReference type="Pfam" id="PF00672">
    <property type="entry name" value="HAMP"/>
    <property type="match status" value="1"/>
</dbReference>
<dbReference type="Gene3D" id="3.30.450.20">
    <property type="entry name" value="PAS domain"/>
    <property type="match status" value="1"/>
</dbReference>
<dbReference type="SMART" id="SM00283">
    <property type="entry name" value="MA"/>
    <property type="match status" value="1"/>
</dbReference>
<dbReference type="GO" id="GO:0005886">
    <property type="term" value="C:plasma membrane"/>
    <property type="evidence" value="ECO:0007669"/>
    <property type="project" value="UniProtKB-SubCell"/>
</dbReference>
<dbReference type="PROSITE" id="PS50111">
    <property type="entry name" value="CHEMOTAXIS_TRANSDUC_2"/>
    <property type="match status" value="1"/>
</dbReference>
<dbReference type="Pfam" id="PF00015">
    <property type="entry name" value="MCPsignal"/>
    <property type="match status" value="1"/>
</dbReference>
<evidence type="ECO:0000256" key="3">
    <source>
        <dbReference type="ARBA" id="ARBA00022692"/>
    </source>
</evidence>
<feature type="domain" description="Methyl-accepting transducer" evidence="10">
    <location>
        <begin position="295"/>
        <end position="531"/>
    </location>
</feature>
<dbReference type="Gene3D" id="1.10.287.950">
    <property type="entry name" value="Methyl-accepting chemotaxis protein"/>
    <property type="match status" value="1"/>
</dbReference>
<dbReference type="InterPro" id="IPR033480">
    <property type="entry name" value="sCache_2"/>
</dbReference>
<evidence type="ECO:0000256" key="7">
    <source>
        <dbReference type="ARBA" id="ARBA00029447"/>
    </source>
</evidence>
<evidence type="ECO:0000256" key="4">
    <source>
        <dbReference type="ARBA" id="ARBA00022989"/>
    </source>
</evidence>
<proteinExistence type="inferred from homology"/>
<comment type="caution">
    <text evidence="12">The sequence shown here is derived from an EMBL/GenBank/DDBJ whole genome shotgun (WGS) entry which is preliminary data.</text>
</comment>